<comment type="caution">
    <text evidence="1">The sequence shown here is derived from an EMBL/GenBank/DDBJ whole genome shotgun (WGS) entry which is preliminary data.</text>
</comment>
<protein>
    <submittedName>
        <fullName evidence="1">Uncharacterized protein</fullName>
    </submittedName>
</protein>
<dbReference type="Proteomes" id="UP000001861">
    <property type="component" value="Unassembled WGS sequence"/>
</dbReference>
<dbReference type="VEuPathDB" id="FungiDB:CC1G_12059"/>
<evidence type="ECO:0000313" key="1">
    <source>
        <dbReference type="EMBL" id="EAU93465.1"/>
    </source>
</evidence>
<evidence type="ECO:0000313" key="2">
    <source>
        <dbReference type="Proteomes" id="UP000001861"/>
    </source>
</evidence>
<sequence length="151" mass="16420">MATNIINQAVQAQASLEEAFSALTIESNKQSTQDQSDILVAIEMMKNIVLTKDTPVLSPGSAPIPMPVFAKDPCPYCCASLQLLEPIREDDLFGDSRYDLPPHSEVGCEYFNAALQVNPMKVFDPKVEELAASIAALALCNNLKGRKPNSH</sequence>
<dbReference type="InParanoid" id="A8N0C8"/>
<dbReference type="AlphaFoldDB" id="A8N0C8"/>
<dbReference type="RefSeq" id="XP_001828329.1">
    <property type="nucleotide sequence ID" value="XM_001828277.1"/>
</dbReference>
<gene>
    <name evidence="1" type="ORF">CC1G_12059</name>
</gene>
<organism evidence="1 2">
    <name type="scientific">Coprinopsis cinerea (strain Okayama-7 / 130 / ATCC MYA-4618 / FGSC 9003)</name>
    <name type="common">Inky cap fungus</name>
    <name type="synonym">Hormographiella aspergillata</name>
    <dbReference type="NCBI Taxonomy" id="240176"/>
    <lineage>
        <taxon>Eukaryota</taxon>
        <taxon>Fungi</taxon>
        <taxon>Dikarya</taxon>
        <taxon>Basidiomycota</taxon>
        <taxon>Agaricomycotina</taxon>
        <taxon>Agaricomycetes</taxon>
        <taxon>Agaricomycetidae</taxon>
        <taxon>Agaricales</taxon>
        <taxon>Agaricineae</taxon>
        <taxon>Psathyrellaceae</taxon>
        <taxon>Coprinopsis</taxon>
    </lineage>
</organism>
<dbReference type="GeneID" id="6004763"/>
<keyword evidence="2" id="KW-1185">Reference proteome</keyword>
<name>A8N0C8_COPC7</name>
<reference evidence="1 2" key="1">
    <citation type="journal article" date="2010" name="Proc. Natl. Acad. Sci. U.S.A.">
        <title>Insights into evolution of multicellular fungi from the assembled chromosomes of the mushroom Coprinopsis cinerea (Coprinus cinereus).</title>
        <authorList>
            <person name="Stajich J.E."/>
            <person name="Wilke S.K."/>
            <person name="Ahren D."/>
            <person name="Au C.H."/>
            <person name="Birren B.W."/>
            <person name="Borodovsky M."/>
            <person name="Burns C."/>
            <person name="Canback B."/>
            <person name="Casselton L.A."/>
            <person name="Cheng C.K."/>
            <person name="Deng J."/>
            <person name="Dietrich F.S."/>
            <person name="Fargo D.C."/>
            <person name="Farman M.L."/>
            <person name="Gathman A.C."/>
            <person name="Goldberg J."/>
            <person name="Guigo R."/>
            <person name="Hoegger P.J."/>
            <person name="Hooker J.B."/>
            <person name="Huggins A."/>
            <person name="James T.Y."/>
            <person name="Kamada T."/>
            <person name="Kilaru S."/>
            <person name="Kodira C."/>
            <person name="Kues U."/>
            <person name="Kupfer D."/>
            <person name="Kwan H.S."/>
            <person name="Lomsadze A."/>
            <person name="Li W."/>
            <person name="Lilly W.W."/>
            <person name="Ma L.J."/>
            <person name="Mackey A.J."/>
            <person name="Manning G."/>
            <person name="Martin F."/>
            <person name="Muraguchi H."/>
            <person name="Natvig D.O."/>
            <person name="Palmerini H."/>
            <person name="Ramesh M.A."/>
            <person name="Rehmeyer C.J."/>
            <person name="Roe B.A."/>
            <person name="Shenoy N."/>
            <person name="Stanke M."/>
            <person name="Ter-Hovhannisyan V."/>
            <person name="Tunlid A."/>
            <person name="Velagapudi R."/>
            <person name="Vision T.J."/>
            <person name="Zeng Q."/>
            <person name="Zolan M.E."/>
            <person name="Pukkila P.J."/>
        </authorList>
    </citation>
    <scope>NUCLEOTIDE SEQUENCE [LARGE SCALE GENOMIC DNA]</scope>
    <source>
        <strain evidence="2">Okayama-7 / 130 / ATCC MYA-4618 / FGSC 9003</strain>
    </source>
</reference>
<dbReference type="EMBL" id="AACS02000001">
    <property type="protein sequence ID" value="EAU93465.1"/>
    <property type="molecule type" value="Genomic_DNA"/>
</dbReference>
<dbReference type="KEGG" id="cci:CC1G_12059"/>
<proteinExistence type="predicted"/>
<accession>A8N0C8</accession>